<evidence type="ECO:0000256" key="4">
    <source>
        <dbReference type="ARBA" id="ARBA00022801"/>
    </source>
</evidence>
<comment type="cofactor">
    <cofactor evidence="8">
        <name>Zn(2+)</name>
        <dbReference type="ChEBI" id="CHEBI:29105"/>
    </cofactor>
</comment>
<feature type="transmembrane region" description="Helical" evidence="9">
    <location>
        <begin position="208"/>
        <end position="229"/>
    </location>
</feature>
<sequence length="306" mass="34858">MLILLNSIFLLLKMIKDIIIAVGLTMSATPYWGKVDSTVDWCEPNYVVSPYIAEFFNTVSHVPTPFYISAGIFYTWKLASKEWRFVCAFASVILVAIGSIAFHATLRYVGQLLDELPLMLTNYSLLYCVLCCKASPTMSQSEKWKERIWIGLFCMLGCIQCVIYIVLKWYAVFFISYGCLLIGLLLYSVSTIRDAMGKTHPSFLSMKLFKYACITYGCGFALWCIENTFCKKVQSFQLHAWWHVLSGAGSYLYILSMIALRSHYLKRQTNLQFLHLCGIHVSVQPVVVCTQEKEDCTAVADNRKSK</sequence>
<evidence type="ECO:0000256" key="7">
    <source>
        <dbReference type="PIRSR" id="PIRSR608901-1"/>
    </source>
</evidence>
<organism evidence="10 11">
    <name type="scientific">Reticulomyxa filosa</name>
    <dbReference type="NCBI Taxonomy" id="46433"/>
    <lineage>
        <taxon>Eukaryota</taxon>
        <taxon>Sar</taxon>
        <taxon>Rhizaria</taxon>
        <taxon>Retaria</taxon>
        <taxon>Foraminifera</taxon>
        <taxon>Monothalamids</taxon>
        <taxon>Reticulomyxidae</taxon>
        <taxon>Reticulomyxa</taxon>
    </lineage>
</organism>
<dbReference type="PANTHER" id="PTHR46187:SF3">
    <property type="entry name" value="ALKALINE CERAMIDASE 3"/>
    <property type="match status" value="1"/>
</dbReference>
<keyword evidence="6 9" id="KW-0472">Membrane</keyword>
<keyword evidence="8" id="KW-0862">Zinc</keyword>
<reference evidence="10 11" key="1">
    <citation type="journal article" date="2013" name="Curr. Biol.">
        <title>The Genome of the Foraminiferan Reticulomyxa filosa.</title>
        <authorList>
            <person name="Glockner G."/>
            <person name="Hulsmann N."/>
            <person name="Schleicher M."/>
            <person name="Noegel A.A."/>
            <person name="Eichinger L."/>
            <person name="Gallinger C."/>
            <person name="Pawlowski J."/>
            <person name="Sierra R."/>
            <person name="Euteneuer U."/>
            <person name="Pillet L."/>
            <person name="Moustafa A."/>
            <person name="Platzer M."/>
            <person name="Groth M."/>
            <person name="Szafranski K."/>
            <person name="Schliwa M."/>
        </authorList>
    </citation>
    <scope>NUCLEOTIDE SEQUENCE [LARGE SCALE GENOMIC DNA]</scope>
</reference>
<feature type="transmembrane region" description="Helical" evidence="9">
    <location>
        <begin position="148"/>
        <end position="167"/>
    </location>
</feature>
<dbReference type="EMBL" id="ASPP01026065">
    <property type="protein sequence ID" value="ETO07542.1"/>
    <property type="molecule type" value="Genomic_DNA"/>
</dbReference>
<keyword evidence="3 9" id="KW-0812">Transmembrane</keyword>
<evidence type="ECO:0000256" key="3">
    <source>
        <dbReference type="ARBA" id="ARBA00022692"/>
    </source>
</evidence>
<dbReference type="OMA" id="SIDWCEL"/>
<comment type="similarity">
    <text evidence="2">Belongs to the alkaline ceramidase family.</text>
</comment>
<feature type="transmembrane region" description="Helical" evidence="9">
    <location>
        <begin position="241"/>
        <end position="260"/>
    </location>
</feature>
<dbReference type="PANTHER" id="PTHR46187">
    <property type="entry name" value="ALKALINE CERAMIDASE 3"/>
    <property type="match status" value="1"/>
</dbReference>
<feature type="binding site" evidence="7">
    <location>
        <position position="43"/>
    </location>
    <ligand>
        <name>Ca(2+)</name>
        <dbReference type="ChEBI" id="CHEBI:29108"/>
    </ligand>
</feature>
<evidence type="ECO:0000256" key="2">
    <source>
        <dbReference type="ARBA" id="ARBA00009780"/>
    </source>
</evidence>
<evidence type="ECO:0000313" key="11">
    <source>
        <dbReference type="Proteomes" id="UP000023152"/>
    </source>
</evidence>
<protein>
    <recommendedName>
        <fullName evidence="12">Alkaline ceramidase</fullName>
    </recommendedName>
</protein>
<feature type="transmembrane region" description="Helical" evidence="9">
    <location>
        <begin position="55"/>
        <end position="76"/>
    </location>
</feature>
<feature type="binding site" evidence="8">
    <location>
        <position position="243"/>
    </location>
    <ligand>
        <name>Zn(2+)</name>
        <dbReference type="ChEBI" id="CHEBI:29105"/>
        <note>catalytic</note>
    </ligand>
</feature>
<dbReference type="GO" id="GO:0016811">
    <property type="term" value="F:hydrolase activity, acting on carbon-nitrogen (but not peptide) bonds, in linear amides"/>
    <property type="evidence" value="ECO:0007669"/>
    <property type="project" value="InterPro"/>
</dbReference>
<accession>X6M2A2</accession>
<dbReference type="Pfam" id="PF05875">
    <property type="entry name" value="Ceramidase"/>
    <property type="match status" value="1"/>
</dbReference>
<gene>
    <name evidence="10" type="ORF">RFI_29850</name>
</gene>
<evidence type="ECO:0000256" key="1">
    <source>
        <dbReference type="ARBA" id="ARBA00004141"/>
    </source>
</evidence>
<dbReference type="InterPro" id="IPR008901">
    <property type="entry name" value="ACER"/>
</dbReference>
<dbReference type="GO" id="GO:0005789">
    <property type="term" value="C:endoplasmic reticulum membrane"/>
    <property type="evidence" value="ECO:0007669"/>
    <property type="project" value="TreeGrafter"/>
</dbReference>
<dbReference type="GO" id="GO:0046872">
    <property type="term" value="F:metal ion binding"/>
    <property type="evidence" value="ECO:0007669"/>
    <property type="project" value="UniProtKB-KW"/>
</dbReference>
<feature type="transmembrane region" description="Helical" evidence="9">
    <location>
        <begin position="173"/>
        <end position="196"/>
    </location>
</feature>
<dbReference type="AlphaFoldDB" id="X6M2A2"/>
<dbReference type="GO" id="GO:0046514">
    <property type="term" value="P:ceramide catabolic process"/>
    <property type="evidence" value="ECO:0007669"/>
    <property type="project" value="TreeGrafter"/>
</dbReference>
<feature type="binding site" evidence="8">
    <location>
        <position position="239"/>
    </location>
    <ligand>
        <name>Zn(2+)</name>
        <dbReference type="ChEBI" id="CHEBI:29105"/>
        <note>catalytic</note>
    </ligand>
</feature>
<evidence type="ECO:0000256" key="8">
    <source>
        <dbReference type="PIRSR" id="PIRSR608901-2"/>
    </source>
</evidence>
<keyword evidence="4" id="KW-0378">Hydrolase</keyword>
<feature type="binding site" evidence="7">
    <location>
        <position position="54"/>
    </location>
    <ligand>
        <name>Ca(2+)</name>
        <dbReference type="ChEBI" id="CHEBI:29108"/>
    </ligand>
</feature>
<evidence type="ECO:0000313" key="10">
    <source>
        <dbReference type="EMBL" id="ETO07542.1"/>
    </source>
</evidence>
<dbReference type="Proteomes" id="UP000023152">
    <property type="component" value="Unassembled WGS sequence"/>
</dbReference>
<evidence type="ECO:0008006" key="12">
    <source>
        <dbReference type="Google" id="ProtNLM"/>
    </source>
</evidence>
<feature type="binding site" evidence="7">
    <location>
        <position position="45"/>
    </location>
    <ligand>
        <name>Ca(2+)</name>
        <dbReference type="ChEBI" id="CHEBI:29108"/>
    </ligand>
</feature>
<dbReference type="OrthoDB" id="187171at2759"/>
<comment type="caution">
    <text evidence="10">The sequence shown here is derived from an EMBL/GenBank/DDBJ whole genome shotgun (WGS) entry which is preliminary data.</text>
</comment>
<keyword evidence="7" id="KW-0106">Calcium</keyword>
<name>X6M2A2_RETFI</name>
<proteinExistence type="inferred from homology"/>
<feature type="transmembrane region" description="Helical" evidence="9">
    <location>
        <begin position="116"/>
        <end position="136"/>
    </location>
</feature>
<comment type="subcellular location">
    <subcellularLocation>
        <location evidence="1">Membrane</location>
        <topology evidence="1">Multi-pass membrane protein</topology>
    </subcellularLocation>
</comment>
<evidence type="ECO:0000256" key="5">
    <source>
        <dbReference type="ARBA" id="ARBA00022989"/>
    </source>
</evidence>
<keyword evidence="11" id="KW-1185">Reference proteome</keyword>
<evidence type="ECO:0000256" key="6">
    <source>
        <dbReference type="ARBA" id="ARBA00023136"/>
    </source>
</evidence>
<dbReference type="GO" id="GO:0046513">
    <property type="term" value="P:ceramide biosynthetic process"/>
    <property type="evidence" value="ECO:0007669"/>
    <property type="project" value="TreeGrafter"/>
</dbReference>
<feature type="binding site" evidence="8">
    <location>
        <position position="103"/>
    </location>
    <ligand>
        <name>Zn(2+)</name>
        <dbReference type="ChEBI" id="CHEBI:29105"/>
        <note>catalytic</note>
    </ligand>
</feature>
<evidence type="ECO:0000256" key="9">
    <source>
        <dbReference type="SAM" id="Phobius"/>
    </source>
</evidence>
<feature type="binding site" evidence="7">
    <location>
        <position position="40"/>
    </location>
    <ligand>
        <name>Ca(2+)</name>
        <dbReference type="ChEBI" id="CHEBI:29108"/>
    </ligand>
</feature>
<keyword evidence="7" id="KW-0479">Metal-binding</keyword>
<feature type="transmembrane region" description="Helical" evidence="9">
    <location>
        <begin position="83"/>
        <end position="104"/>
    </location>
</feature>
<keyword evidence="5 9" id="KW-1133">Transmembrane helix</keyword>
<feature type="binding site" evidence="7">
    <location>
        <position position="41"/>
    </location>
    <ligand>
        <name>Ca(2+)</name>
        <dbReference type="ChEBI" id="CHEBI:29108"/>
    </ligand>
</feature>